<evidence type="ECO:0000313" key="4">
    <source>
        <dbReference type="Proteomes" id="UP000789595"/>
    </source>
</evidence>
<proteinExistence type="predicted"/>
<dbReference type="Gene3D" id="3.40.30.10">
    <property type="entry name" value="Glutaredoxin"/>
    <property type="match status" value="1"/>
</dbReference>
<sequence length="193" mass="21437">MRQQPNATSTTGTHRFRQLLASASLTDAFFAALRVRTASVIRGLHRHQPVPMPSRPTRLLVLLLRTTQCHAFFEASRESAGGVIEVDAESWAATVVASEKPAFVMWYSPTCPHCRRFGPHYAACAEAHAGPRYFRIDADDNEALADEHSVSKLPTFQLYRNGELASTFRGRPDEAALLSWVRSEAPAFAVRDL</sequence>
<dbReference type="SUPFAM" id="SSF52833">
    <property type="entry name" value="Thioredoxin-like"/>
    <property type="match status" value="1"/>
</dbReference>
<dbReference type="EMBL" id="HBIW01010928">
    <property type="protein sequence ID" value="CAE0693893.1"/>
    <property type="molecule type" value="Transcribed_RNA"/>
</dbReference>
<evidence type="ECO:0000259" key="1">
    <source>
        <dbReference type="PROSITE" id="PS51352"/>
    </source>
</evidence>
<organism evidence="2">
    <name type="scientific">Pelagomonas calceolata</name>
    <dbReference type="NCBI Taxonomy" id="35677"/>
    <lineage>
        <taxon>Eukaryota</taxon>
        <taxon>Sar</taxon>
        <taxon>Stramenopiles</taxon>
        <taxon>Ochrophyta</taxon>
        <taxon>Pelagophyceae</taxon>
        <taxon>Pelagomonadales</taxon>
        <taxon>Pelagomonadaceae</taxon>
        <taxon>Pelagomonas</taxon>
    </lineage>
</organism>
<dbReference type="InterPro" id="IPR036249">
    <property type="entry name" value="Thioredoxin-like_sf"/>
</dbReference>
<dbReference type="CDD" id="cd02947">
    <property type="entry name" value="TRX_family"/>
    <property type="match status" value="1"/>
</dbReference>
<protein>
    <recommendedName>
        <fullName evidence="1">Thioredoxin domain-containing protein</fullName>
    </recommendedName>
</protein>
<dbReference type="InterPro" id="IPR013766">
    <property type="entry name" value="Thioredoxin_domain"/>
</dbReference>
<dbReference type="PROSITE" id="PS51352">
    <property type="entry name" value="THIOREDOXIN_2"/>
    <property type="match status" value="1"/>
</dbReference>
<reference evidence="2" key="1">
    <citation type="submission" date="2021-01" db="EMBL/GenBank/DDBJ databases">
        <authorList>
            <person name="Corre E."/>
            <person name="Pelletier E."/>
            <person name="Niang G."/>
            <person name="Scheremetjew M."/>
            <person name="Finn R."/>
            <person name="Kale V."/>
            <person name="Holt S."/>
            <person name="Cochrane G."/>
            <person name="Meng A."/>
            <person name="Brown T."/>
            <person name="Cohen L."/>
        </authorList>
    </citation>
    <scope>NUCLEOTIDE SEQUENCE</scope>
    <source>
        <strain evidence="2">CCMP1756</strain>
    </source>
</reference>
<name>A0A7S3ZU68_9STRA</name>
<evidence type="ECO:0000313" key="3">
    <source>
        <dbReference type="EMBL" id="CAH0373218.1"/>
    </source>
</evidence>
<evidence type="ECO:0000313" key="2">
    <source>
        <dbReference type="EMBL" id="CAE0693893.1"/>
    </source>
</evidence>
<dbReference type="GO" id="GO:0003756">
    <property type="term" value="F:protein disulfide isomerase activity"/>
    <property type="evidence" value="ECO:0007669"/>
    <property type="project" value="TreeGrafter"/>
</dbReference>
<dbReference type="Proteomes" id="UP000789595">
    <property type="component" value="Unassembled WGS sequence"/>
</dbReference>
<dbReference type="Pfam" id="PF00085">
    <property type="entry name" value="Thioredoxin"/>
    <property type="match status" value="1"/>
</dbReference>
<dbReference type="InterPro" id="IPR051063">
    <property type="entry name" value="PDI"/>
</dbReference>
<reference evidence="3" key="2">
    <citation type="submission" date="2021-11" db="EMBL/GenBank/DDBJ databases">
        <authorList>
            <consortium name="Genoscope - CEA"/>
            <person name="William W."/>
        </authorList>
    </citation>
    <scope>NUCLEOTIDE SEQUENCE</scope>
</reference>
<accession>A0A7S3ZU68</accession>
<dbReference type="AlphaFoldDB" id="A0A7S3ZU68"/>
<keyword evidence="4" id="KW-1185">Reference proteome</keyword>
<dbReference type="EMBL" id="CAKKNE010000004">
    <property type="protein sequence ID" value="CAH0373218.1"/>
    <property type="molecule type" value="Genomic_DNA"/>
</dbReference>
<feature type="domain" description="Thioredoxin" evidence="1">
    <location>
        <begin position="64"/>
        <end position="186"/>
    </location>
</feature>
<dbReference type="GO" id="GO:0005783">
    <property type="term" value="C:endoplasmic reticulum"/>
    <property type="evidence" value="ECO:0007669"/>
    <property type="project" value="TreeGrafter"/>
</dbReference>
<gene>
    <name evidence="2" type="ORF">PCAL00307_LOCUS9329</name>
    <name evidence="3" type="ORF">PECAL_4P03990</name>
</gene>
<dbReference type="PANTHER" id="PTHR45672">
    <property type="entry name" value="PROTEIN DISULFIDE-ISOMERASE C17H9.14C-RELATED"/>
    <property type="match status" value="1"/>
</dbReference>
<dbReference type="GO" id="GO:0006457">
    <property type="term" value="P:protein folding"/>
    <property type="evidence" value="ECO:0007669"/>
    <property type="project" value="TreeGrafter"/>
</dbReference>
<dbReference type="OrthoDB" id="2121326at2759"/>